<name>A0A0F9J329_9ZZZZ</name>
<dbReference type="AlphaFoldDB" id="A0A0F9J329"/>
<gene>
    <name evidence="2" type="ORF">LCGC14_1506130</name>
</gene>
<evidence type="ECO:0000256" key="1">
    <source>
        <dbReference type="SAM" id="Coils"/>
    </source>
</evidence>
<sequence>MAEENMSLAVFDPHAAMVADLVKKNELQSFDHTTEEGEAALRSWVHRLRGGKGDIENARKATKADILTIGKKIDAKAKELTAPLEKMITENMKPLDEIEAKKRAEAEAVVEAERLAEEKAEVDRLADLERREAEMAAKEAEQKAKQDEADLRELNRLADIQHEADKLAAVEEAKAQAEQDAKDAATKAEREKQAIIDAAAKEKAEVEAKAKALAEIERKRVEDKAHRARVEEAALMVIGRIVGADAEPVEISIRILVAIIDGDIPNVTINY</sequence>
<keyword evidence="1" id="KW-0175">Coiled coil</keyword>
<comment type="caution">
    <text evidence="2">The sequence shown here is derived from an EMBL/GenBank/DDBJ whole genome shotgun (WGS) entry which is preliminary data.</text>
</comment>
<proteinExistence type="predicted"/>
<dbReference type="EMBL" id="LAZR01010993">
    <property type="protein sequence ID" value="KKM63963.1"/>
    <property type="molecule type" value="Genomic_DNA"/>
</dbReference>
<protein>
    <submittedName>
        <fullName evidence="2">Uncharacterized protein</fullName>
    </submittedName>
</protein>
<organism evidence="2">
    <name type="scientific">marine sediment metagenome</name>
    <dbReference type="NCBI Taxonomy" id="412755"/>
    <lineage>
        <taxon>unclassified sequences</taxon>
        <taxon>metagenomes</taxon>
        <taxon>ecological metagenomes</taxon>
    </lineage>
</organism>
<feature type="coiled-coil region" evidence="1">
    <location>
        <begin position="95"/>
        <end position="231"/>
    </location>
</feature>
<accession>A0A0F9J329</accession>
<reference evidence="2" key="1">
    <citation type="journal article" date="2015" name="Nature">
        <title>Complex archaea that bridge the gap between prokaryotes and eukaryotes.</title>
        <authorList>
            <person name="Spang A."/>
            <person name="Saw J.H."/>
            <person name="Jorgensen S.L."/>
            <person name="Zaremba-Niedzwiedzka K."/>
            <person name="Martijn J."/>
            <person name="Lind A.E."/>
            <person name="van Eijk R."/>
            <person name="Schleper C."/>
            <person name="Guy L."/>
            <person name="Ettema T.J."/>
        </authorList>
    </citation>
    <scope>NUCLEOTIDE SEQUENCE</scope>
</reference>
<evidence type="ECO:0000313" key="2">
    <source>
        <dbReference type="EMBL" id="KKM63963.1"/>
    </source>
</evidence>